<evidence type="ECO:0000256" key="1">
    <source>
        <dbReference type="SAM" id="Phobius"/>
    </source>
</evidence>
<keyword evidence="1" id="KW-0812">Transmembrane</keyword>
<keyword evidence="1" id="KW-0472">Membrane</keyword>
<name>A0ABQ0DQS9_9EUKA</name>
<accession>A0ABQ0DQS9</accession>
<reference evidence="2 3" key="1">
    <citation type="journal article" date="2019" name="PLoS Negl. Trop. Dis.">
        <title>Whole genome sequencing of Entamoeba nuttalli reveals mammalian host-related molecular signatures and a novel octapeptide-repeat surface protein.</title>
        <authorList>
            <person name="Tanaka M."/>
            <person name="Makiuchi T."/>
            <person name="Komiyama T."/>
            <person name="Shiina T."/>
            <person name="Osaki K."/>
            <person name="Tachibana H."/>
        </authorList>
    </citation>
    <scope>NUCLEOTIDE SEQUENCE [LARGE SCALE GENOMIC DNA]</scope>
    <source>
        <strain evidence="2 3">P19-061405</strain>
    </source>
</reference>
<evidence type="ECO:0000313" key="3">
    <source>
        <dbReference type="Proteomes" id="UP001628156"/>
    </source>
</evidence>
<comment type="caution">
    <text evidence="2">The sequence shown here is derived from an EMBL/GenBank/DDBJ whole genome shotgun (WGS) entry which is preliminary data.</text>
</comment>
<feature type="transmembrane region" description="Helical" evidence="1">
    <location>
        <begin position="172"/>
        <end position="193"/>
    </location>
</feature>
<evidence type="ECO:0000313" key="2">
    <source>
        <dbReference type="EMBL" id="GAB1225218.1"/>
    </source>
</evidence>
<proteinExistence type="predicted"/>
<gene>
    <name evidence="2" type="ORF">ENUP19_0247G0010</name>
</gene>
<keyword evidence="3" id="KW-1185">Reference proteome</keyword>
<sequence length="194" mass="21832">MLALFLLVSIALAEKKEYLAVTNYTSDGNMFYGAPLNSCLTYYRFLSNGNSYYVKFSNTEPKVQYYVDEYCTSVNGAAVAPVDWEIKEVDIDFSQITIPSGKGIPLYIKPTCAKISNEVSFSQENDGTTITLKRYSDDHCDDSYLTQKMTCQDENVYNYDDDQYLFGEGQKARVICGSSLLTVLFISAIVLMLI</sequence>
<keyword evidence="1" id="KW-1133">Transmembrane helix</keyword>
<dbReference type="Proteomes" id="UP001628156">
    <property type="component" value="Unassembled WGS sequence"/>
</dbReference>
<organism evidence="2 3">
    <name type="scientific">Entamoeba nuttalli</name>
    <dbReference type="NCBI Taxonomy" id="412467"/>
    <lineage>
        <taxon>Eukaryota</taxon>
        <taxon>Amoebozoa</taxon>
        <taxon>Evosea</taxon>
        <taxon>Archamoebae</taxon>
        <taxon>Mastigamoebida</taxon>
        <taxon>Entamoebidae</taxon>
        <taxon>Entamoeba</taxon>
    </lineage>
</organism>
<dbReference type="EMBL" id="BAAFRS010000247">
    <property type="protein sequence ID" value="GAB1225218.1"/>
    <property type="molecule type" value="Genomic_DNA"/>
</dbReference>
<protein>
    <submittedName>
        <fullName evidence="2">Uncharacterized protein</fullName>
    </submittedName>
</protein>